<evidence type="ECO:0000313" key="1">
    <source>
        <dbReference type="EMBL" id="KAI4382931.1"/>
    </source>
</evidence>
<keyword evidence="2" id="KW-1185">Reference proteome</keyword>
<accession>A0ACB9RXI6</accession>
<dbReference type="Proteomes" id="UP001057402">
    <property type="component" value="Chromosome 3"/>
</dbReference>
<dbReference type="EMBL" id="CM042882">
    <property type="protein sequence ID" value="KAI4382931.1"/>
    <property type="molecule type" value="Genomic_DNA"/>
</dbReference>
<proteinExistence type="predicted"/>
<evidence type="ECO:0000313" key="2">
    <source>
        <dbReference type="Proteomes" id="UP001057402"/>
    </source>
</evidence>
<reference evidence="2" key="1">
    <citation type="journal article" date="2023" name="Front. Plant Sci.">
        <title>Chromosomal-level genome assembly of Melastoma candidum provides insights into trichome evolution.</title>
        <authorList>
            <person name="Zhong Y."/>
            <person name="Wu W."/>
            <person name="Sun C."/>
            <person name="Zou P."/>
            <person name="Liu Y."/>
            <person name="Dai S."/>
            <person name="Zhou R."/>
        </authorList>
    </citation>
    <scope>NUCLEOTIDE SEQUENCE [LARGE SCALE GENOMIC DNA]</scope>
</reference>
<gene>
    <name evidence="1" type="ORF">MLD38_008825</name>
</gene>
<organism evidence="1 2">
    <name type="scientific">Melastoma candidum</name>
    <dbReference type="NCBI Taxonomy" id="119954"/>
    <lineage>
        <taxon>Eukaryota</taxon>
        <taxon>Viridiplantae</taxon>
        <taxon>Streptophyta</taxon>
        <taxon>Embryophyta</taxon>
        <taxon>Tracheophyta</taxon>
        <taxon>Spermatophyta</taxon>
        <taxon>Magnoliopsida</taxon>
        <taxon>eudicotyledons</taxon>
        <taxon>Gunneridae</taxon>
        <taxon>Pentapetalae</taxon>
        <taxon>rosids</taxon>
        <taxon>malvids</taxon>
        <taxon>Myrtales</taxon>
        <taxon>Melastomataceae</taxon>
        <taxon>Melastomatoideae</taxon>
        <taxon>Melastomateae</taxon>
        <taxon>Melastoma</taxon>
    </lineage>
</organism>
<comment type="caution">
    <text evidence="1">The sequence shown here is derived from an EMBL/GenBank/DDBJ whole genome shotgun (WGS) entry which is preliminary data.</text>
</comment>
<name>A0ACB9RXI6_9MYRT</name>
<sequence>MNDDFVNDYRDASVLLAQSSHCGVWHFLVKWEQTFAALSNCAIHGFSGAPRLCLDYYRPRIASLARVVKPVSHVPFTSTTLNSPIVDCLRPNNKCRDVPSYLTCICLKQQPEELFDQMLSHSCFASQIHGKLLAATGLAPGGRILHFCVWKMRSISTGIKGPKLHGPD</sequence>
<protein>
    <submittedName>
        <fullName evidence="1">Uncharacterized protein</fullName>
    </submittedName>
</protein>